<sequence length="174" mass="18760">MTTDTARQEVAETRLVDPVEQNPGFHRTESKIAVAGHPIHAMLVAFPIALTTCTLGADLLYWWTGDLFWARAALWASGAGFLFGVLAGIAGTVELLLVPGIRARSASWTHFIIAVMLLSILGANWGYRLTGYEQAVLPYGLLLSLFAVSFTGFTGWHGGKLVFEYQIGVSSTGS</sequence>
<keyword evidence="1" id="KW-0812">Transmembrane</keyword>
<gene>
    <name evidence="3" type="ORF">GGR48_003143</name>
</gene>
<dbReference type="Proteomes" id="UP000538670">
    <property type="component" value="Unassembled WGS sequence"/>
</dbReference>
<name>A0A7W6F449_9SPHN</name>
<protein>
    <submittedName>
        <fullName evidence="3">Putative membrane protein</fullName>
    </submittedName>
</protein>
<evidence type="ECO:0000256" key="1">
    <source>
        <dbReference type="SAM" id="Phobius"/>
    </source>
</evidence>
<reference evidence="3 4" key="1">
    <citation type="submission" date="2020-08" db="EMBL/GenBank/DDBJ databases">
        <title>Genomic Encyclopedia of Type Strains, Phase IV (KMG-IV): sequencing the most valuable type-strain genomes for metagenomic binning, comparative biology and taxonomic classification.</title>
        <authorList>
            <person name="Goeker M."/>
        </authorList>
    </citation>
    <scope>NUCLEOTIDE SEQUENCE [LARGE SCALE GENOMIC DNA]</scope>
    <source>
        <strain evidence="3 4">DSM 19512</strain>
    </source>
</reference>
<dbReference type="RefSeq" id="WP_183952736.1">
    <property type="nucleotide sequence ID" value="NZ_JACIDH010000019.1"/>
</dbReference>
<feature type="transmembrane region" description="Helical" evidence="1">
    <location>
        <begin position="41"/>
        <end position="63"/>
    </location>
</feature>
<dbReference type="EMBL" id="JACIDH010000019">
    <property type="protein sequence ID" value="MBB3880694.1"/>
    <property type="molecule type" value="Genomic_DNA"/>
</dbReference>
<evidence type="ECO:0000259" key="2">
    <source>
        <dbReference type="Pfam" id="PF09990"/>
    </source>
</evidence>
<organism evidence="3 4">
    <name type="scientific">Sphingomonas pseudosanguinis</name>
    <dbReference type="NCBI Taxonomy" id="413712"/>
    <lineage>
        <taxon>Bacteria</taxon>
        <taxon>Pseudomonadati</taxon>
        <taxon>Pseudomonadota</taxon>
        <taxon>Alphaproteobacteria</taxon>
        <taxon>Sphingomonadales</taxon>
        <taxon>Sphingomonadaceae</taxon>
        <taxon>Sphingomonas</taxon>
    </lineage>
</organism>
<dbReference type="AlphaFoldDB" id="A0A7W6F449"/>
<dbReference type="Pfam" id="PF09990">
    <property type="entry name" value="DUF2231"/>
    <property type="match status" value="1"/>
</dbReference>
<keyword evidence="1" id="KW-1133">Transmembrane helix</keyword>
<feature type="domain" description="DUF2231" evidence="2">
    <location>
        <begin position="36"/>
        <end position="170"/>
    </location>
</feature>
<dbReference type="InterPro" id="IPR019251">
    <property type="entry name" value="DUF2231_TM"/>
</dbReference>
<keyword evidence="1" id="KW-0472">Membrane</keyword>
<feature type="transmembrane region" description="Helical" evidence="1">
    <location>
        <begin position="139"/>
        <end position="156"/>
    </location>
</feature>
<feature type="transmembrane region" description="Helical" evidence="1">
    <location>
        <begin position="108"/>
        <end position="127"/>
    </location>
</feature>
<evidence type="ECO:0000313" key="4">
    <source>
        <dbReference type="Proteomes" id="UP000538670"/>
    </source>
</evidence>
<evidence type="ECO:0000313" key="3">
    <source>
        <dbReference type="EMBL" id="MBB3880694.1"/>
    </source>
</evidence>
<accession>A0A7W6F449</accession>
<comment type="caution">
    <text evidence="3">The sequence shown here is derived from an EMBL/GenBank/DDBJ whole genome shotgun (WGS) entry which is preliminary data.</text>
</comment>
<feature type="transmembrane region" description="Helical" evidence="1">
    <location>
        <begin position="75"/>
        <end position="96"/>
    </location>
</feature>
<proteinExistence type="predicted"/>
<keyword evidence="4" id="KW-1185">Reference proteome</keyword>